<protein>
    <submittedName>
        <fullName evidence="1">Uncharacterized protein</fullName>
    </submittedName>
</protein>
<accession>A0A4Z2J7B2</accession>
<evidence type="ECO:0000313" key="1">
    <source>
        <dbReference type="EMBL" id="TNN86079.1"/>
    </source>
</evidence>
<evidence type="ECO:0000313" key="2">
    <source>
        <dbReference type="Proteomes" id="UP000314294"/>
    </source>
</evidence>
<sequence>MKGEKWLHLKCCHETEKGKRGPIPMGRHGEEVSLPGSMKASQTLACFASAEATMEEAVGRLDKPRGAFTPSVI</sequence>
<dbReference type="EMBL" id="SRLO01000017">
    <property type="protein sequence ID" value="TNN86079.1"/>
    <property type="molecule type" value="Genomic_DNA"/>
</dbReference>
<dbReference type="Proteomes" id="UP000314294">
    <property type="component" value="Unassembled WGS sequence"/>
</dbReference>
<organism evidence="1 2">
    <name type="scientific">Liparis tanakae</name>
    <name type="common">Tanaka's snailfish</name>
    <dbReference type="NCBI Taxonomy" id="230148"/>
    <lineage>
        <taxon>Eukaryota</taxon>
        <taxon>Metazoa</taxon>
        <taxon>Chordata</taxon>
        <taxon>Craniata</taxon>
        <taxon>Vertebrata</taxon>
        <taxon>Euteleostomi</taxon>
        <taxon>Actinopterygii</taxon>
        <taxon>Neopterygii</taxon>
        <taxon>Teleostei</taxon>
        <taxon>Neoteleostei</taxon>
        <taxon>Acanthomorphata</taxon>
        <taxon>Eupercaria</taxon>
        <taxon>Perciformes</taxon>
        <taxon>Cottioidei</taxon>
        <taxon>Cottales</taxon>
        <taxon>Liparidae</taxon>
        <taxon>Liparis</taxon>
    </lineage>
</organism>
<gene>
    <name evidence="1" type="ORF">EYF80_003496</name>
</gene>
<keyword evidence="2" id="KW-1185">Reference proteome</keyword>
<comment type="caution">
    <text evidence="1">The sequence shown here is derived from an EMBL/GenBank/DDBJ whole genome shotgun (WGS) entry which is preliminary data.</text>
</comment>
<dbReference type="AlphaFoldDB" id="A0A4Z2J7B2"/>
<reference evidence="1 2" key="1">
    <citation type="submission" date="2019-03" db="EMBL/GenBank/DDBJ databases">
        <title>First draft genome of Liparis tanakae, snailfish: a comprehensive survey of snailfish specific genes.</title>
        <authorList>
            <person name="Kim W."/>
            <person name="Song I."/>
            <person name="Jeong J.-H."/>
            <person name="Kim D."/>
            <person name="Kim S."/>
            <person name="Ryu S."/>
            <person name="Song J.Y."/>
            <person name="Lee S.K."/>
        </authorList>
    </citation>
    <scope>NUCLEOTIDE SEQUENCE [LARGE SCALE GENOMIC DNA]</scope>
    <source>
        <tissue evidence="1">Muscle</tissue>
    </source>
</reference>
<proteinExistence type="predicted"/>
<name>A0A4Z2J7B2_9TELE</name>